<accession>A0A2S8B7K7</accession>
<dbReference type="OrthoDB" id="7450850at2"/>
<comment type="caution">
    <text evidence="1">The sequence shown here is derived from an EMBL/GenBank/DDBJ whole genome shotgun (WGS) entry which is preliminary data.</text>
</comment>
<keyword evidence="2" id="KW-1185">Reference proteome</keyword>
<dbReference type="EMBL" id="PHFW01000002">
    <property type="protein sequence ID" value="PQM28316.1"/>
    <property type="molecule type" value="Genomic_DNA"/>
</dbReference>
<protein>
    <recommendedName>
        <fullName evidence="3">DUF3168 domain-containing protein</fullName>
    </recommendedName>
</protein>
<sequence length="131" mass="13756">MRTAEQALRAKAIALLAGDGELAGAVYGVFDGMPPRASAPCVSVGAAEGSDWGTKDRAGREIRLTVTLHGVGDSLDDRAAARVEAVAAALRGPAEDWTVVGARIVRTRFGPAREGGWRRELVVRCRCLALS</sequence>
<evidence type="ECO:0000313" key="2">
    <source>
        <dbReference type="Proteomes" id="UP000238954"/>
    </source>
</evidence>
<evidence type="ECO:0008006" key="3">
    <source>
        <dbReference type="Google" id="ProtNLM"/>
    </source>
</evidence>
<name>A0A2S8B7K7_9SPHN</name>
<gene>
    <name evidence="1" type="ORF">CVO77_07425</name>
</gene>
<dbReference type="InterPro" id="IPR053745">
    <property type="entry name" value="Viral_Tail_Comp_sf"/>
</dbReference>
<dbReference type="InterPro" id="IPR021508">
    <property type="entry name" value="Gp17-like"/>
</dbReference>
<organism evidence="1 2">
    <name type="scientific">Sphingopyxis lindanitolerans</name>
    <dbReference type="NCBI Taxonomy" id="2054227"/>
    <lineage>
        <taxon>Bacteria</taxon>
        <taxon>Pseudomonadati</taxon>
        <taxon>Pseudomonadota</taxon>
        <taxon>Alphaproteobacteria</taxon>
        <taxon>Sphingomonadales</taxon>
        <taxon>Sphingomonadaceae</taxon>
        <taxon>Sphingopyxis</taxon>
    </lineage>
</organism>
<dbReference type="Proteomes" id="UP000238954">
    <property type="component" value="Chromosome"/>
</dbReference>
<proteinExistence type="predicted"/>
<dbReference type="Pfam" id="PF11367">
    <property type="entry name" value="Tail_completion_gp17"/>
    <property type="match status" value="1"/>
</dbReference>
<evidence type="ECO:0000313" key="1">
    <source>
        <dbReference type="EMBL" id="PQM28316.1"/>
    </source>
</evidence>
<reference evidence="2" key="1">
    <citation type="submission" date="2017-11" db="EMBL/GenBank/DDBJ databases">
        <title>The complete genome sequence of Sphingopyxis pomeranensis sp. nov. strain WS5A3p.</title>
        <authorList>
            <person name="Kaminski M.A."/>
        </authorList>
    </citation>
    <scope>NUCLEOTIDE SEQUENCE [LARGE SCALE GENOMIC DNA]</scope>
    <source>
        <strain evidence="2">WS5A3p</strain>
    </source>
</reference>
<dbReference type="RefSeq" id="WP_105998570.1">
    <property type="nucleotide sequence ID" value="NZ_CM009578.1"/>
</dbReference>
<dbReference type="Gene3D" id="3.30.2000.30">
    <property type="match status" value="1"/>
</dbReference>
<dbReference type="AlphaFoldDB" id="A0A2S8B7K7"/>